<dbReference type="SUPFAM" id="SSF56112">
    <property type="entry name" value="Protein kinase-like (PK-like)"/>
    <property type="match status" value="1"/>
</dbReference>
<accession>A0A820ISY8</accession>
<evidence type="ECO:0000313" key="1">
    <source>
        <dbReference type="EMBL" id="CAF4313685.1"/>
    </source>
</evidence>
<dbReference type="InterPro" id="IPR011009">
    <property type="entry name" value="Kinase-like_dom_sf"/>
</dbReference>
<name>A0A820ISY8_9BILA</name>
<gene>
    <name evidence="1" type="ORF">OXD698_LOCUS46779</name>
</gene>
<feature type="non-terminal residue" evidence="1">
    <location>
        <position position="1"/>
    </location>
</feature>
<dbReference type="Proteomes" id="UP000663844">
    <property type="component" value="Unassembled WGS sequence"/>
</dbReference>
<protein>
    <submittedName>
        <fullName evidence="1">Uncharacterized protein</fullName>
    </submittedName>
</protein>
<evidence type="ECO:0000313" key="2">
    <source>
        <dbReference type="Proteomes" id="UP000663844"/>
    </source>
</evidence>
<dbReference type="EMBL" id="CAJOAZ010017285">
    <property type="protein sequence ID" value="CAF4313685.1"/>
    <property type="molecule type" value="Genomic_DNA"/>
</dbReference>
<reference evidence="1" key="1">
    <citation type="submission" date="2021-02" db="EMBL/GenBank/DDBJ databases">
        <authorList>
            <person name="Nowell W R."/>
        </authorList>
    </citation>
    <scope>NUCLEOTIDE SEQUENCE</scope>
</reference>
<proteinExistence type="predicted"/>
<sequence length="38" mass="4446">VGVSPTRSSLVQDVLNRCLQRNPNRRPDHRWLVQHPLT</sequence>
<organism evidence="1 2">
    <name type="scientific">Adineta steineri</name>
    <dbReference type="NCBI Taxonomy" id="433720"/>
    <lineage>
        <taxon>Eukaryota</taxon>
        <taxon>Metazoa</taxon>
        <taxon>Spiralia</taxon>
        <taxon>Gnathifera</taxon>
        <taxon>Rotifera</taxon>
        <taxon>Eurotatoria</taxon>
        <taxon>Bdelloidea</taxon>
        <taxon>Adinetida</taxon>
        <taxon>Adinetidae</taxon>
        <taxon>Adineta</taxon>
    </lineage>
</organism>
<dbReference type="AlphaFoldDB" id="A0A820ISY8"/>
<comment type="caution">
    <text evidence="1">The sequence shown here is derived from an EMBL/GenBank/DDBJ whole genome shotgun (WGS) entry which is preliminary data.</text>
</comment>